<name>A0A2G5VMR2_9PELO</name>
<dbReference type="OrthoDB" id="75724at2759"/>
<reference evidence="5" key="1">
    <citation type="submission" date="2017-10" db="EMBL/GenBank/DDBJ databases">
        <title>Rapid genome shrinkage in a self-fertile nematode reveals novel sperm competition proteins.</title>
        <authorList>
            <person name="Yin D."/>
            <person name="Schwarz E.M."/>
            <person name="Thomas C.G."/>
            <person name="Felde R.L."/>
            <person name="Korf I.F."/>
            <person name="Cutter A.D."/>
            <person name="Schartner C.M."/>
            <person name="Ralston E.J."/>
            <person name="Meyer B.J."/>
            <person name="Haag E.S."/>
        </authorList>
    </citation>
    <scope>NUCLEOTIDE SEQUENCE [LARGE SCALE GENOMIC DNA]</scope>
    <source>
        <strain evidence="5">JU1422</strain>
    </source>
</reference>
<dbReference type="Gene3D" id="2.60.40.10">
    <property type="entry name" value="Immunoglobulins"/>
    <property type="match status" value="1"/>
</dbReference>
<dbReference type="InterPro" id="IPR000535">
    <property type="entry name" value="MSP_dom"/>
</dbReference>
<dbReference type="Pfam" id="PF00635">
    <property type="entry name" value="Motile_Sperm"/>
    <property type="match status" value="1"/>
</dbReference>
<organism evidence="4 5">
    <name type="scientific">Caenorhabditis nigoni</name>
    <dbReference type="NCBI Taxonomy" id="1611254"/>
    <lineage>
        <taxon>Eukaryota</taxon>
        <taxon>Metazoa</taxon>
        <taxon>Ecdysozoa</taxon>
        <taxon>Nematoda</taxon>
        <taxon>Chromadorea</taxon>
        <taxon>Rhabditida</taxon>
        <taxon>Rhabditina</taxon>
        <taxon>Rhabditomorpha</taxon>
        <taxon>Rhabditoidea</taxon>
        <taxon>Rhabditidae</taxon>
        <taxon>Peloderinae</taxon>
        <taxon>Caenorhabditis</taxon>
    </lineage>
</organism>
<comment type="caution">
    <text evidence="4">The sequence shown here is derived from an EMBL/GenBank/DDBJ whole genome shotgun (WGS) entry which is preliminary data.</text>
</comment>
<keyword evidence="1" id="KW-0963">Cytoplasm</keyword>
<comment type="function">
    <text evidence="1">Central component in molecular interactions underlying sperm crawling. Forms an extensive filament system that extends from sperm villipoda, along the leading edge of the pseudopod.</text>
</comment>
<dbReference type="SUPFAM" id="SSF49354">
    <property type="entry name" value="PapD-like"/>
    <property type="match status" value="1"/>
</dbReference>
<dbReference type="STRING" id="1611254.A0A2G5VMR2"/>
<feature type="domain" description="MSP" evidence="3">
    <location>
        <begin position="17"/>
        <end position="136"/>
    </location>
</feature>
<protein>
    <recommendedName>
        <fullName evidence="1">Major sperm protein</fullName>
    </recommendedName>
</protein>
<accession>A0A2G5VMR2</accession>
<feature type="region of interest" description="Disordered" evidence="2">
    <location>
        <begin position="143"/>
        <end position="192"/>
    </location>
</feature>
<dbReference type="InterPro" id="IPR013783">
    <property type="entry name" value="Ig-like_fold"/>
</dbReference>
<dbReference type="EMBL" id="PDUG01000001">
    <property type="protein sequence ID" value="PIC52886.1"/>
    <property type="molecule type" value="Genomic_DNA"/>
</dbReference>
<evidence type="ECO:0000313" key="5">
    <source>
        <dbReference type="Proteomes" id="UP000230233"/>
    </source>
</evidence>
<dbReference type="InterPro" id="IPR008962">
    <property type="entry name" value="PapD-like_sf"/>
</dbReference>
<dbReference type="PANTHER" id="PTHR21513">
    <property type="entry name" value="MAJOR SPERM PROTEIN"/>
    <property type="match status" value="1"/>
</dbReference>
<dbReference type="Proteomes" id="UP000230233">
    <property type="component" value="Chromosome I"/>
</dbReference>
<dbReference type="AlphaFoldDB" id="A0A2G5VMR2"/>
<keyword evidence="5" id="KW-1185">Reference proteome</keyword>
<dbReference type="PROSITE" id="PS50202">
    <property type="entry name" value="MSP"/>
    <property type="match status" value="1"/>
</dbReference>
<dbReference type="PANTHER" id="PTHR21513:SF26">
    <property type="entry name" value="MAJOR SPERM PROTEIN"/>
    <property type="match status" value="1"/>
</dbReference>
<gene>
    <name evidence="4" type="primary">Cnig_chr_I.g2810</name>
    <name evidence="4" type="ORF">B9Z55_002810</name>
</gene>
<evidence type="ECO:0000256" key="2">
    <source>
        <dbReference type="SAM" id="MobiDB-lite"/>
    </source>
</evidence>
<evidence type="ECO:0000313" key="4">
    <source>
        <dbReference type="EMBL" id="PIC52886.1"/>
    </source>
</evidence>
<keyword evidence="1" id="KW-0206">Cytoskeleton</keyword>
<evidence type="ECO:0000259" key="3">
    <source>
        <dbReference type="PROSITE" id="PS50202"/>
    </source>
</evidence>
<evidence type="ECO:0000256" key="1">
    <source>
        <dbReference type="RuleBase" id="RU003425"/>
    </source>
</evidence>
<proteinExistence type="predicted"/>
<sequence length="192" mass="22062">MAEKKEKKEEKDSDVFVLKLNPEAICFSNSGLGDENTMASLKLTNPTKEKCAFKIKCTSNEMFKIKSPVGIIKPDESLDIGVIHCSGKAIPENNKQYFAVYYVKVQDSVKPTEVRDIWKEKKNKHDGMKRVYISFEKGAGTTFEDKKKEKKKDGDGEKPKTEEGKKEKESVEEKKEEKEEKKDEKKEDEEKK</sequence>